<dbReference type="Proteomes" id="UP001328107">
    <property type="component" value="Unassembled WGS sequence"/>
</dbReference>
<feature type="transmembrane region" description="Helical" evidence="1">
    <location>
        <begin position="210"/>
        <end position="229"/>
    </location>
</feature>
<comment type="caution">
    <text evidence="2">The sequence shown here is derived from an EMBL/GenBank/DDBJ whole genome shotgun (WGS) entry which is preliminary data.</text>
</comment>
<name>A0AAN5CLG8_9BILA</name>
<feature type="transmembrane region" description="Helical" evidence="1">
    <location>
        <begin position="128"/>
        <end position="151"/>
    </location>
</feature>
<dbReference type="AlphaFoldDB" id="A0AAN5CLG8"/>
<accession>A0AAN5CLG8</accession>
<evidence type="ECO:0000256" key="1">
    <source>
        <dbReference type="SAM" id="Phobius"/>
    </source>
</evidence>
<sequence length="302" mass="34348">MSTRMVLRRFLSPELMDWMESSMEKLQMLLLTVDALYGCAIGLMCYFAPQFIGDYVFQRKSDGVHWHLLRCFGAQILSQAFMNYRLRDSTESSKTASYFIRITSSVVSMMLIVRCITETPSLIADWKLALAFLFFAFLLGIYGILLIWTGWPVGSKAVVADESIEGGVSRVLFQLDSITHICIGLTWITFPTWLLQGQVAGILDESHELVGRMMGTFFIATFANGLHAVHWSSVRDQRAVVMSRAICDFGILCAQVWSQVAYEEAWSDFHWVGIGLFTIWTVLALLHLFIHPSEEKKQQKQD</sequence>
<feature type="transmembrane region" description="Helical" evidence="1">
    <location>
        <begin position="171"/>
        <end position="190"/>
    </location>
</feature>
<feature type="transmembrane region" description="Helical" evidence="1">
    <location>
        <begin position="28"/>
        <end position="52"/>
    </location>
</feature>
<organism evidence="2 3">
    <name type="scientific">Pristionchus mayeri</name>
    <dbReference type="NCBI Taxonomy" id="1317129"/>
    <lineage>
        <taxon>Eukaryota</taxon>
        <taxon>Metazoa</taxon>
        <taxon>Ecdysozoa</taxon>
        <taxon>Nematoda</taxon>
        <taxon>Chromadorea</taxon>
        <taxon>Rhabditida</taxon>
        <taxon>Rhabditina</taxon>
        <taxon>Diplogasteromorpha</taxon>
        <taxon>Diplogasteroidea</taxon>
        <taxon>Neodiplogasteridae</taxon>
        <taxon>Pristionchus</taxon>
    </lineage>
</organism>
<keyword evidence="3" id="KW-1185">Reference proteome</keyword>
<keyword evidence="1" id="KW-1133">Transmembrane helix</keyword>
<keyword evidence="1" id="KW-0812">Transmembrane</keyword>
<feature type="transmembrane region" description="Helical" evidence="1">
    <location>
        <begin position="269"/>
        <end position="290"/>
    </location>
</feature>
<feature type="transmembrane region" description="Helical" evidence="1">
    <location>
        <begin position="98"/>
        <end position="116"/>
    </location>
</feature>
<reference evidence="3" key="1">
    <citation type="submission" date="2022-10" db="EMBL/GenBank/DDBJ databases">
        <title>Genome assembly of Pristionchus species.</title>
        <authorList>
            <person name="Yoshida K."/>
            <person name="Sommer R.J."/>
        </authorList>
    </citation>
    <scope>NUCLEOTIDE SEQUENCE [LARGE SCALE GENOMIC DNA]</scope>
    <source>
        <strain evidence="3">RS5460</strain>
    </source>
</reference>
<gene>
    <name evidence="2" type="ORF">PMAYCL1PPCAC_16763</name>
</gene>
<dbReference type="EMBL" id="BTRK01000004">
    <property type="protein sequence ID" value="GMR46568.1"/>
    <property type="molecule type" value="Genomic_DNA"/>
</dbReference>
<keyword evidence="1" id="KW-0472">Membrane</keyword>
<protein>
    <submittedName>
        <fullName evidence="2">Uncharacterized protein</fullName>
    </submittedName>
</protein>
<proteinExistence type="predicted"/>
<evidence type="ECO:0000313" key="2">
    <source>
        <dbReference type="EMBL" id="GMR46568.1"/>
    </source>
</evidence>
<evidence type="ECO:0000313" key="3">
    <source>
        <dbReference type="Proteomes" id="UP001328107"/>
    </source>
</evidence>